<protein>
    <recommendedName>
        <fullName evidence="5">Type II secretion system protein</fullName>
    </recommendedName>
</protein>
<evidence type="ECO:0008006" key="5">
    <source>
        <dbReference type="Google" id="ProtNLM"/>
    </source>
</evidence>
<dbReference type="Proteomes" id="UP000836597">
    <property type="component" value="Chromosome"/>
</dbReference>
<feature type="transmembrane region" description="Helical" evidence="1">
    <location>
        <begin position="12"/>
        <end position="32"/>
    </location>
</feature>
<dbReference type="RefSeq" id="WP_240985096.1">
    <property type="nucleotide sequence ID" value="NZ_CDGJ01000037.1"/>
</dbReference>
<dbReference type="AlphaFoldDB" id="A0A8S0X5F3"/>
<sequence>MSKGGKGQGFVLMDVLLAVMLFGLGFAVLYGLNESAWAEAGAAANLTEAANLAQKKLEDLHERSWPENFALEKCLPGGSACGQEGRFQWSVASEWGELPDILDVTAEVCWSEGWTRKSYRLQSIYFVERDDSAADQGAIPGTKG</sequence>
<name>A0A8S0X5F3_9FIRM</name>
<keyword evidence="1" id="KW-1133">Transmembrane helix</keyword>
<dbReference type="EMBL" id="CDGJ01000037">
    <property type="protein sequence ID" value="CEJ07077.1"/>
    <property type="molecule type" value="Genomic_DNA"/>
</dbReference>
<reference evidence="3" key="1">
    <citation type="submission" date="2014-11" db="EMBL/GenBank/DDBJ databases">
        <authorList>
            <person name="Hornung B.V."/>
        </authorList>
    </citation>
    <scope>NUCLEOTIDE SEQUENCE</scope>
    <source>
        <strain evidence="3">INE</strain>
    </source>
</reference>
<organism evidence="2">
    <name type="scientific">Acididesulfobacillus acetoxydans</name>
    <dbReference type="NCBI Taxonomy" id="1561005"/>
    <lineage>
        <taxon>Bacteria</taxon>
        <taxon>Bacillati</taxon>
        <taxon>Bacillota</taxon>
        <taxon>Clostridia</taxon>
        <taxon>Eubacteriales</taxon>
        <taxon>Peptococcaceae</taxon>
        <taxon>Acididesulfobacillus</taxon>
    </lineage>
</organism>
<evidence type="ECO:0000256" key="1">
    <source>
        <dbReference type="SAM" id="Phobius"/>
    </source>
</evidence>
<evidence type="ECO:0000313" key="4">
    <source>
        <dbReference type="Proteomes" id="UP001071230"/>
    </source>
</evidence>
<keyword evidence="1" id="KW-0812">Transmembrane</keyword>
<proteinExistence type="predicted"/>
<dbReference type="EMBL" id="LR746496">
    <property type="protein sequence ID" value="CAA7601590.1"/>
    <property type="molecule type" value="Genomic_DNA"/>
</dbReference>
<dbReference type="Proteomes" id="UP001071230">
    <property type="component" value="Unassembled WGS sequence"/>
</dbReference>
<reference evidence="2" key="2">
    <citation type="submission" date="2020-01" db="EMBL/GenBank/DDBJ databases">
        <authorList>
            <person name="Hornung B."/>
        </authorList>
    </citation>
    <scope>NUCLEOTIDE SEQUENCE</scope>
    <source>
        <strain evidence="2">PacBioINE</strain>
    </source>
</reference>
<accession>A0A8S0X5F3</accession>
<gene>
    <name evidence="3" type="ORF">DEACI_1533</name>
    <name evidence="2" type="ORF">DEACI_2257</name>
</gene>
<dbReference type="KEGG" id="aacx:DEACI_2257"/>
<keyword evidence="4" id="KW-1185">Reference proteome</keyword>
<keyword evidence="1" id="KW-0472">Membrane</keyword>
<evidence type="ECO:0000313" key="3">
    <source>
        <dbReference type="EMBL" id="CEJ07077.1"/>
    </source>
</evidence>
<evidence type="ECO:0000313" key="2">
    <source>
        <dbReference type="EMBL" id="CAA7601590.1"/>
    </source>
</evidence>